<feature type="transmembrane region" description="Helical" evidence="1">
    <location>
        <begin position="51"/>
        <end position="74"/>
    </location>
</feature>
<name>A0ABW0QNA9_9GAMM</name>
<dbReference type="Pfam" id="PF14329">
    <property type="entry name" value="DUF4386"/>
    <property type="match status" value="1"/>
</dbReference>
<feature type="transmembrane region" description="Helical" evidence="1">
    <location>
        <begin position="174"/>
        <end position="192"/>
    </location>
</feature>
<proteinExistence type="predicted"/>
<feature type="transmembrane region" description="Helical" evidence="1">
    <location>
        <begin position="12"/>
        <end position="31"/>
    </location>
</feature>
<keyword evidence="1" id="KW-0472">Membrane</keyword>
<dbReference type="EMBL" id="JBHSNF010000002">
    <property type="protein sequence ID" value="MFC5526456.1"/>
    <property type="molecule type" value="Genomic_DNA"/>
</dbReference>
<dbReference type="InterPro" id="IPR025495">
    <property type="entry name" value="DUF4386"/>
</dbReference>
<evidence type="ECO:0000313" key="2">
    <source>
        <dbReference type="EMBL" id="MFC5526456.1"/>
    </source>
</evidence>
<feature type="transmembrane region" description="Helical" evidence="1">
    <location>
        <begin position="86"/>
        <end position="105"/>
    </location>
</feature>
<dbReference type="Proteomes" id="UP001596114">
    <property type="component" value="Unassembled WGS sequence"/>
</dbReference>
<accession>A0ABW0QNA9</accession>
<evidence type="ECO:0000313" key="3">
    <source>
        <dbReference type="Proteomes" id="UP001596114"/>
    </source>
</evidence>
<feature type="transmembrane region" description="Helical" evidence="1">
    <location>
        <begin position="142"/>
        <end position="162"/>
    </location>
</feature>
<keyword evidence="3" id="KW-1185">Reference proteome</keyword>
<organism evidence="2 3">
    <name type="scientific">Rhodanobacter ginsengisoli</name>
    <dbReference type="NCBI Taxonomy" id="418646"/>
    <lineage>
        <taxon>Bacteria</taxon>
        <taxon>Pseudomonadati</taxon>
        <taxon>Pseudomonadota</taxon>
        <taxon>Gammaproteobacteria</taxon>
        <taxon>Lysobacterales</taxon>
        <taxon>Rhodanobacteraceae</taxon>
        <taxon>Rhodanobacter</taxon>
    </lineage>
</organism>
<evidence type="ECO:0000256" key="1">
    <source>
        <dbReference type="SAM" id="Phobius"/>
    </source>
</evidence>
<sequence length="230" mass="25161">MNTSSKTARVAGLLYLFTVVTGIFSLMYVPSRIGAHGDATLAVANIATFESLFRFGIAIGALGYVAFLILPLALYKLLGPVNKDAAVLMVALAVVQVPIYFVALANQLDVLSLLEGAHYQKLFTPDELRARVMLLMGAYENLVFVSELFWGLWLLPFGYLVFKSGFLPKFLGVLLMLGCFSYLIDFFVRMLIPHYSVPGVVTLPAALGEIGICLWLTVMGTSKPRPVEVD</sequence>
<gene>
    <name evidence="2" type="ORF">ACFPPA_12005</name>
</gene>
<comment type="caution">
    <text evidence="2">The sequence shown here is derived from an EMBL/GenBank/DDBJ whole genome shotgun (WGS) entry which is preliminary data.</text>
</comment>
<reference evidence="3" key="1">
    <citation type="journal article" date="2019" name="Int. J. Syst. Evol. Microbiol.">
        <title>The Global Catalogue of Microorganisms (GCM) 10K type strain sequencing project: providing services to taxonomists for standard genome sequencing and annotation.</title>
        <authorList>
            <consortium name="The Broad Institute Genomics Platform"/>
            <consortium name="The Broad Institute Genome Sequencing Center for Infectious Disease"/>
            <person name="Wu L."/>
            <person name="Ma J."/>
        </authorList>
    </citation>
    <scope>NUCLEOTIDE SEQUENCE [LARGE SCALE GENOMIC DNA]</scope>
    <source>
        <strain evidence="3">CGMCC 1.16619</strain>
    </source>
</reference>
<keyword evidence="1" id="KW-1133">Transmembrane helix</keyword>
<dbReference type="RefSeq" id="WP_377320144.1">
    <property type="nucleotide sequence ID" value="NZ_JBHSNF010000002.1"/>
</dbReference>
<protein>
    <submittedName>
        <fullName evidence="2">DUF4386 domain-containing protein</fullName>
    </submittedName>
</protein>
<keyword evidence="1" id="KW-0812">Transmembrane</keyword>
<feature type="transmembrane region" description="Helical" evidence="1">
    <location>
        <begin position="198"/>
        <end position="218"/>
    </location>
</feature>